<reference evidence="1 2" key="1">
    <citation type="submission" date="2023-09" db="EMBL/GenBank/DDBJ databases">
        <authorList>
            <person name="Wang M."/>
        </authorList>
    </citation>
    <scope>NUCLEOTIDE SEQUENCE [LARGE SCALE GENOMIC DNA]</scope>
    <source>
        <strain evidence="1">GT-2023</strain>
        <tissue evidence="1">Liver</tissue>
    </source>
</reference>
<dbReference type="Proteomes" id="UP001558613">
    <property type="component" value="Unassembled WGS sequence"/>
</dbReference>
<gene>
    <name evidence="1" type="ORF">QQF64_034968</name>
</gene>
<evidence type="ECO:0000313" key="1">
    <source>
        <dbReference type="EMBL" id="KAL1275345.1"/>
    </source>
</evidence>
<keyword evidence="2" id="KW-1185">Reference proteome</keyword>
<comment type="caution">
    <text evidence="1">The sequence shown here is derived from an EMBL/GenBank/DDBJ whole genome shotgun (WGS) entry which is preliminary data.</text>
</comment>
<organism evidence="1 2">
    <name type="scientific">Cirrhinus molitorella</name>
    <name type="common">mud carp</name>
    <dbReference type="NCBI Taxonomy" id="172907"/>
    <lineage>
        <taxon>Eukaryota</taxon>
        <taxon>Metazoa</taxon>
        <taxon>Chordata</taxon>
        <taxon>Craniata</taxon>
        <taxon>Vertebrata</taxon>
        <taxon>Euteleostomi</taxon>
        <taxon>Actinopterygii</taxon>
        <taxon>Neopterygii</taxon>
        <taxon>Teleostei</taxon>
        <taxon>Ostariophysi</taxon>
        <taxon>Cypriniformes</taxon>
        <taxon>Cyprinidae</taxon>
        <taxon>Labeoninae</taxon>
        <taxon>Labeonini</taxon>
        <taxon>Cirrhinus</taxon>
    </lineage>
</organism>
<sequence>MGCFSNLQLPPDDANAPLYCRSTITPRVSALTAVINIQTSPVEYILLHNPKTPRRRESLPYPRADGRGLCLFAGETGPAQVS</sequence>
<protein>
    <submittedName>
        <fullName evidence="1">Uncharacterized protein</fullName>
    </submittedName>
</protein>
<name>A0ABR3NEE4_9TELE</name>
<proteinExistence type="predicted"/>
<evidence type="ECO:0000313" key="2">
    <source>
        <dbReference type="Proteomes" id="UP001558613"/>
    </source>
</evidence>
<dbReference type="EMBL" id="JAYMGO010000004">
    <property type="protein sequence ID" value="KAL1275345.1"/>
    <property type="molecule type" value="Genomic_DNA"/>
</dbReference>
<accession>A0ABR3NEE4</accession>